<feature type="region of interest" description="Disordered" evidence="4">
    <location>
        <begin position="385"/>
        <end position="404"/>
    </location>
</feature>
<dbReference type="PANTHER" id="PTHR30158">
    <property type="entry name" value="ACRA/E-RELATED COMPONENT OF DRUG EFFLUX TRANSPORTER"/>
    <property type="match status" value="1"/>
</dbReference>
<feature type="domain" description="Multidrug resistance protein MdtA-like beta-barrel" evidence="7">
    <location>
        <begin position="226"/>
        <end position="316"/>
    </location>
</feature>
<feature type="domain" description="Multidrug resistance protein MdtA-like alpha-helical hairpin" evidence="5">
    <location>
        <begin position="120"/>
        <end position="189"/>
    </location>
</feature>
<accession>A0ABQ5WQI1</accession>
<comment type="subcellular location">
    <subcellularLocation>
        <location evidence="1">Cell envelope</location>
    </subcellularLocation>
</comment>
<dbReference type="Gene3D" id="2.40.30.170">
    <property type="match status" value="1"/>
</dbReference>
<dbReference type="Pfam" id="PF25944">
    <property type="entry name" value="Beta-barrel_RND"/>
    <property type="match status" value="1"/>
</dbReference>
<dbReference type="GeneID" id="76193704"/>
<dbReference type="Proteomes" id="UP001156629">
    <property type="component" value="Unassembled WGS sequence"/>
</dbReference>
<dbReference type="NCBIfam" id="TIGR01730">
    <property type="entry name" value="RND_mfp"/>
    <property type="match status" value="1"/>
</dbReference>
<name>A0ABQ5WQI1_9PROT</name>
<dbReference type="Pfam" id="PF25917">
    <property type="entry name" value="BSH_RND"/>
    <property type="match status" value="1"/>
</dbReference>
<feature type="domain" description="Multidrug resistance protein MdtA-like C-terminal permuted SH3" evidence="8">
    <location>
        <begin position="322"/>
        <end position="382"/>
    </location>
</feature>
<feature type="coiled-coil region" evidence="3">
    <location>
        <begin position="120"/>
        <end position="185"/>
    </location>
</feature>
<keyword evidence="10" id="KW-1185">Reference proteome</keyword>
<dbReference type="Gene3D" id="2.40.420.20">
    <property type="match status" value="1"/>
</dbReference>
<dbReference type="Gene3D" id="2.40.50.100">
    <property type="match status" value="1"/>
</dbReference>
<evidence type="ECO:0000259" key="8">
    <source>
        <dbReference type="Pfam" id="PF25967"/>
    </source>
</evidence>
<comment type="caution">
    <text evidence="9">The sequence shown here is derived from an EMBL/GenBank/DDBJ whole genome shotgun (WGS) entry which is preliminary data.</text>
</comment>
<dbReference type="Pfam" id="PF25967">
    <property type="entry name" value="RND-MFP_C"/>
    <property type="match status" value="1"/>
</dbReference>
<evidence type="ECO:0000259" key="7">
    <source>
        <dbReference type="Pfam" id="PF25944"/>
    </source>
</evidence>
<evidence type="ECO:0000313" key="10">
    <source>
        <dbReference type="Proteomes" id="UP001156629"/>
    </source>
</evidence>
<comment type="similarity">
    <text evidence="2">Belongs to the membrane fusion protein (MFP) (TC 8.A.1) family.</text>
</comment>
<dbReference type="InterPro" id="IPR058626">
    <property type="entry name" value="MdtA-like_b-barrel"/>
</dbReference>
<reference evidence="10" key="1">
    <citation type="journal article" date="2019" name="Int. J. Syst. Evol. Microbiol.">
        <title>The Global Catalogue of Microorganisms (GCM) 10K type strain sequencing project: providing services to taxonomists for standard genome sequencing and annotation.</title>
        <authorList>
            <consortium name="The Broad Institute Genomics Platform"/>
            <consortium name="The Broad Institute Genome Sequencing Center for Infectious Disease"/>
            <person name="Wu L."/>
            <person name="Ma J."/>
        </authorList>
    </citation>
    <scope>NUCLEOTIDE SEQUENCE [LARGE SCALE GENOMIC DNA]</scope>
    <source>
        <strain evidence="10">NBRC 3266</strain>
    </source>
</reference>
<protein>
    <submittedName>
        <fullName evidence="9">Secretion protein HlyD</fullName>
    </submittedName>
</protein>
<proteinExistence type="inferred from homology"/>
<evidence type="ECO:0000259" key="6">
    <source>
        <dbReference type="Pfam" id="PF25917"/>
    </source>
</evidence>
<evidence type="ECO:0000256" key="2">
    <source>
        <dbReference type="ARBA" id="ARBA00009477"/>
    </source>
</evidence>
<evidence type="ECO:0000313" key="9">
    <source>
        <dbReference type="EMBL" id="GLQ65802.1"/>
    </source>
</evidence>
<evidence type="ECO:0000256" key="1">
    <source>
        <dbReference type="ARBA" id="ARBA00004196"/>
    </source>
</evidence>
<evidence type="ECO:0000256" key="3">
    <source>
        <dbReference type="SAM" id="Coils"/>
    </source>
</evidence>
<organism evidence="9 10">
    <name type="scientific">Gluconobacter kondonii</name>
    <dbReference type="NCBI Taxonomy" id="941463"/>
    <lineage>
        <taxon>Bacteria</taxon>
        <taxon>Pseudomonadati</taxon>
        <taxon>Pseudomonadota</taxon>
        <taxon>Alphaproteobacteria</taxon>
        <taxon>Acetobacterales</taxon>
        <taxon>Acetobacteraceae</taxon>
        <taxon>Gluconobacter</taxon>
    </lineage>
</organism>
<dbReference type="InterPro" id="IPR058627">
    <property type="entry name" value="MdtA-like_C"/>
</dbReference>
<dbReference type="InterPro" id="IPR058624">
    <property type="entry name" value="MdtA-like_HH"/>
</dbReference>
<dbReference type="Gene3D" id="1.10.287.470">
    <property type="entry name" value="Helix hairpin bin"/>
    <property type="match status" value="1"/>
</dbReference>
<dbReference type="RefSeq" id="WP_099285652.1">
    <property type="nucleotide sequence ID" value="NZ_BEWP01000002.1"/>
</dbReference>
<dbReference type="Pfam" id="PF25876">
    <property type="entry name" value="HH_MFP_RND"/>
    <property type="match status" value="1"/>
</dbReference>
<evidence type="ECO:0000259" key="5">
    <source>
        <dbReference type="Pfam" id="PF25876"/>
    </source>
</evidence>
<dbReference type="InterPro" id="IPR058625">
    <property type="entry name" value="MdtA-like_BSH"/>
</dbReference>
<evidence type="ECO:0000256" key="4">
    <source>
        <dbReference type="SAM" id="MobiDB-lite"/>
    </source>
</evidence>
<gene>
    <name evidence="9" type="ORF">GCM10007870_13860</name>
</gene>
<dbReference type="EMBL" id="BSNV01000006">
    <property type="protein sequence ID" value="GLQ65802.1"/>
    <property type="molecule type" value="Genomic_DNA"/>
</dbReference>
<sequence length="404" mass="42950">MPSFQKMSLNCSAALSPVGSWGGRGSFLVPLLALPLLVAGCQKKTPPPQMPPQPVDVVTLKTQPVTLETSLPGRTDAYEQAQIRPQVNGVIVSRDFEQGADVKAGQQLFQIYIAPYQAAYDQAKAQLLNAQAVAERANGQLKRYRPLVAAHAVSSQDFDNTLATAREAEAQVAQAKAALEAAAVNLNYTHVRAPISGRIGRTLYTAGALLTAGQTQPVAVVTRLDPIYVDVNLAATDMLRLKRELADGQLERNGADAAAVGLKLEDNSEYPLRGKLQLSEVTVDPATGTLVMRAVFPNPDHLLLPGMFVNAHIEEGIDPHGLLVPQVAVARDAKGNPYVMIVDGENKVSQRSIQVLRTVGESWLVSDGLKAGEKVIVSGLQKVQPGAKVSPHEAPPAAPAGKAE</sequence>
<dbReference type="PANTHER" id="PTHR30158:SF3">
    <property type="entry name" value="MULTIDRUG EFFLUX PUMP SUBUNIT ACRA-RELATED"/>
    <property type="match status" value="1"/>
</dbReference>
<feature type="domain" description="Multidrug resistance protein MdtA-like barrel-sandwich hybrid" evidence="6">
    <location>
        <begin position="79"/>
        <end position="222"/>
    </location>
</feature>
<dbReference type="SUPFAM" id="SSF111369">
    <property type="entry name" value="HlyD-like secretion proteins"/>
    <property type="match status" value="1"/>
</dbReference>
<dbReference type="InterPro" id="IPR006143">
    <property type="entry name" value="RND_pump_MFP"/>
</dbReference>
<keyword evidence="3" id="KW-0175">Coiled coil</keyword>